<dbReference type="SUPFAM" id="SSF53474">
    <property type="entry name" value="alpha/beta-Hydrolases"/>
    <property type="match status" value="1"/>
</dbReference>
<dbReference type="Proteomes" id="UP000076722">
    <property type="component" value="Unassembled WGS sequence"/>
</dbReference>
<sequence>MDVSEIPRPTPSRDWSYYLVLCFAIAPIWLIAPLSWLYVLSSLATTHISLLYNSTLFLLASLEVAFSIYHLYLHRVVDGPSPVIMSDFMTLQAAFHRILQTGLAHLSESDDPLHPEHGHRPTSPAETLVQLDKDDPRAVDFRDRLRTWFGHVPFSHIHAHELKQWLHWSSFNSLMPTAGSLSLTNETAIQEAFTMLQMRCGVKIPEGSNPAVKPLLLTLDSVNVRGRPLVWYVLVKALNMGLRSWFDFRYGVSYFTHGDLEYIVRMPRSYDIRNGPNPVVFIHGLGLGLFQYQLLLSELFSKLPDHPVLIPLQPHISQDIFHPHFLTPKPRVETVRTFTAVIEQLGWHEKGVTCISHSNGSYAHAWLLKECSHLIKRSCFVDPVTFCSWEGDVCYNFVYKPCYSGFNLLMRYFVGTEIGVANLIQRHFDWSSNSLFFEEIPNACDPEKTMYILGGQDAIVNAERVSKYLRSHGVRDGLRLNPDAKHGEALIAGREGLHEVLDWIQEGQPLKKNKTTS</sequence>
<keyword evidence="1" id="KW-0472">Membrane</keyword>
<name>A0A164ZTQ1_9AGAM</name>
<keyword evidence="1" id="KW-0812">Transmembrane</keyword>
<evidence type="ECO:0008006" key="4">
    <source>
        <dbReference type="Google" id="ProtNLM"/>
    </source>
</evidence>
<dbReference type="AlphaFoldDB" id="A0A164ZTQ1"/>
<dbReference type="Gene3D" id="3.40.50.1820">
    <property type="entry name" value="alpha/beta hydrolase"/>
    <property type="match status" value="1"/>
</dbReference>
<feature type="transmembrane region" description="Helical" evidence="1">
    <location>
        <begin position="50"/>
        <end position="72"/>
    </location>
</feature>
<dbReference type="PANTHER" id="PTHR37471:SF1">
    <property type="entry name" value="AB HYDROLASE-1 DOMAIN-CONTAINING PROTEIN"/>
    <property type="match status" value="1"/>
</dbReference>
<feature type="transmembrane region" description="Helical" evidence="1">
    <location>
        <begin position="15"/>
        <end position="38"/>
    </location>
</feature>
<dbReference type="InterPro" id="IPR029058">
    <property type="entry name" value="AB_hydrolase_fold"/>
</dbReference>
<dbReference type="STRING" id="1314777.A0A164ZTQ1"/>
<keyword evidence="1" id="KW-1133">Transmembrane helix</keyword>
<evidence type="ECO:0000313" key="2">
    <source>
        <dbReference type="EMBL" id="KZS98053.1"/>
    </source>
</evidence>
<accession>A0A164ZTQ1</accession>
<dbReference type="EMBL" id="KV419396">
    <property type="protein sequence ID" value="KZS98053.1"/>
    <property type="molecule type" value="Genomic_DNA"/>
</dbReference>
<dbReference type="PANTHER" id="PTHR37471">
    <property type="entry name" value="UNNAMED PRODUCT"/>
    <property type="match status" value="1"/>
</dbReference>
<gene>
    <name evidence="2" type="ORF">SISNIDRAFT_436884</name>
</gene>
<protein>
    <recommendedName>
        <fullName evidence="4">Alpha/beta-hydrolase</fullName>
    </recommendedName>
</protein>
<keyword evidence="3" id="KW-1185">Reference proteome</keyword>
<reference evidence="2 3" key="1">
    <citation type="journal article" date="2016" name="Mol. Biol. Evol.">
        <title>Comparative Genomics of Early-Diverging Mushroom-Forming Fungi Provides Insights into the Origins of Lignocellulose Decay Capabilities.</title>
        <authorList>
            <person name="Nagy L.G."/>
            <person name="Riley R."/>
            <person name="Tritt A."/>
            <person name="Adam C."/>
            <person name="Daum C."/>
            <person name="Floudas D."/>
            <person name="Sun H."/>
            <person name="Yadav J.S."/>
            <person name="Pangilinan J."/>
            <person name="Larsson K.H."/>
            <person name="Matsuura K."/>
            <person name="Barry K."/>
            <person name="Labutti K."/>
            <person name="Kuo R."/>
            <person name="Ohm R.A."/>
            <person name="Bhattacharya S.S."/>
            <person name="Shirouzu T."/>
            <person name="Yoshinaga Y."/>
            <person name="Martin F.M."/>
            <person name="Grigoriev I.V."/>
            <person name="Hibbett D.S."/>
        </authorList>
    </citation>
    <scope>NUCLEOTIDE SEQUENCE [LARGE SCALE GENOMIC DNA]</scope>
    <source>
        <strain evidence="2 3">HHB9708</strain>
    </source>
</reference>
<evidence type="ECO:0000256" key="1">
    <source>
        <dbReference type="SAM" id="Phobius"/>
    </source>
</evidence>
<dbReference type="OrthoDB" id="6431331at2759"/>
<evidence type="ECO:0000313" key="3">
    <source>
        <dbReference type="Proteomes" id="UP000076722"/>
    </source>
</evidence>
<proteinExistence type="predicted"/>
<organism evidence="2 3">
    <name type="scientific">Sistotremastrum niveocremeum HHB9708</name>
    <dbReference type="NCBI Taxonomy" id="1314777"/>
    <lineage>
        <taxon>Eukaryota</taxon>
        <taxon>Fungi</taxon>
        <taxon>Dikarya</taxon>
        <taxon>Basidiomycota</taxon>
        <taxon>Agaricomycotina</taxon>
        <taxon>Agaricomycetes</taxon>
        <taxon>Sistotremastrales</taxon>
        <taxon>Sistotremastraceae</taxon>
        <taxon>Sertulicium</taxon>
        <taxon>Sertulicium niveocremeum</taxon>
    </lineage>
</organism>